<dbReference type="EMBL" id="LAZR01066919">
    <property type="protein sequence ID" value="KKK52639.1"/>
    <property type="molecule type" value="Genomic_DNA"/>
</dbReference>
<proteinExistence type="predicted"/>
<protein>
    <submittedName>
        <fullName evidence="1">Uncharacterized protein</fullName>
    </submittedName>
</protein>
<dbReference type="AlphaFoldDB" id="A0A0F8YER0"/>
<evidence type="ECO:0000313" key="1">
    <source>
        <dbReference type="EMBL" id="KKK52639.1"/>
    </source>
</evidence>
<organism evidence="1">
    <name type="scientific">marine sediment metagenome</name>
    <dbReference type="NCBI Taxonomy" id="412755"/>
    <lineage>
        <taxon>unclassified sequences</taxon>
        <taxon>metagenomes</taxon>
        <taxon>ecological metagenomes</taxon>
    </lineage>
</organism>
<gene>
    <name evidence="1" type="ORF">LCGC14_3102880</name>
</gene>
<sequence>MAKRNILTSMSAVEKRFTREFVEDCLKPHGIARKFWPEYKRDALGRFRRAAKTRAALLADEAVDSFIASTHTVYHGPEAKRK</sequence>
<reference evidence="1" key="1">
    <citation type="journal article" date="2015" name="Nature">
        <title>Complex archaea that bridge the gap between prokaryotes and eukaryotes.</title>
        <authorList>
            <person name="Spang A."/>
            <person name="Saw J.H."/>
            <person name="Jorgensen S.L."/>
            <person name="Zaremba-Niedzwiedzka K."/>
            <person name="Martijn J."/>
            <person name="Lind A.E."/>
            <person name="van Eijk R."/>
            <person name="Schleper C."/>
            <person name="Guy L."/>
            <person name="Ettema T.J."/>
        </authorList>
    </citation>
    <scope>NUCLEOTIDE SEQUENCE</scope>
</reference>
<name>A0A0F8YER0_9ZZZZ</name>
<comment type="caution">
    <text evidence="1">The sequence shown here is derived from an EMBL/GenBank/DDBJ whole genome shotgun (WGS) entry which is preliminary data.</text>
</comment>
<accession>A0A0F8YER0</accession>